<evidence type="ECO:0000259" key="2">
    <source>
        <dbReference type="Pfam" id="PF08334"/>
    </source>
</evidence>
<keyword evidence="4" id="KW-1185">Reference proteome</keyword>
<evidence type="ECO:0000313" key="3">
    <source>
        <dbReference type="EMBL" id="MCQ4164299.1"/>
    </source>
</evidence>
<keyword evidence="1" id="KW-1133">Transmembrane helix</keyword>
<proteinExistence type="predicted"/>
<gene>
    <name evidence="3" type="ORF">NM961_06195</name>
</gene>
<dbReference type="Proteomes" id="UP001165498">
    <property type="component" value="Unassembled WGS sequence"/>
</dbReference>
<reference evidence="3" key="1">
    <citation type="submission" date="2022-07" db="EMBL/GenBank/DDBJ databases">
        <title>Tahibacter sp., a new gammaproteobacterium isolated from the silt sample collected at pig farm.</title>
        <authorList>
            <person name="Chen H."/>
        </authorList>
    </citation>
    <scope>NUCLEOTIDE SEQUENCE</scope>
    <source>
        <strain evidence="3">P2K</strain>
    </source>
</reference>
<keyword evidence="1" id="KW-0472">Membrane</keyword>
<dbReference type="Gene3D" id="3.30.700.10">
    <property type="entry name" value="Glycoprotein, Type 4 Pilin"/>
    <property type="match status" value="1"/>
</dbReference>
<feature type="transmembrane region" description="Helical" evidence="1">
    <location>
        <begin position="34"/>
        <end position="53"/>
    </location>
</feature>
<dbReference type="InterPro" id="IPR013545">
    <property type="entry name" value="T2SS_protein-GspG_C"/>
</dbReference>
<comment type="caution">
    <text evidence="3">The sequence shown here is derived from an EMBL/GenBank/DDBJ whole genome shotgun (WGS) entry which is preliminary data.</text>
</comment>
<name>A0ABT1QPT1_9GAMM</name>
<dbReference type="EMBL" id="JANFQO010000004">
    <property type="protein sequence ID" value="MCQ4164299.1"/>
    <property type="molecule type" value="Genomic_DNA"/>
</dbReference>
<sequence length="208" mass="22654">MAHQDSMRCSKNGGSAAATAAMLVRRYGDVLREIALLLGLAIAVLLLGQASLLRHAPYSPVFRYEAELRSVAAAIEHFQAECGVLPARLRDLTHTAAGPAACQHQSLAAPFRLRDAWGSAYHYAPAAGSFTLRSAGRDRVIFTADDIVLGDTAWSWRPLYRPPTDWLRLSQALATVLLAVLFVTKLLSLLWRGGMACGRSLLRQRLSS</sequence>
<evidence type="ECO:0000313" key="4">
    <source>
        <dbReference type="Proteomes" id="UP001165498"/>
    </source>
</evidence>
<dbReference type="Pfam" id="PF08334">
    <property type="entry name" value="T2SSG"/>
    <property type="match status" value="1"/>
</dbReference>
<feature type="domain" description="Type II secretion system protein GspG C-terminal" evidence="2">
    <location>
        <begin position="65"/>
        <end position="140"/>
    </location>
</feature>
<dbReference type="SUPFAM" id="SSF54523">
    <property type="entry name" value="Pili subunits"/>
    <property type="match status" value="1"/>
</dbReference>
<dbReference type="InterPro" id="IPR045584">
    <property type="entry name" value="Pilin-like"/>
</dbReference>
<feature type="transmembrane region" description="Helical" evidence="1">
    <location>
        <begin position="169"/>
        <end position="191"/>
    </location>
</feature>
<evidence type="ECO:0000256" key="1">
    <source>
        <dbReference type="SAM" id="Phobius"/>
    </source>
</evidence>
<protein>
    <submittedName>
        <fullName evidence="3">Type II secretion system protein GspG</fullName>
    </submittedName>
</protein>
<dbReference type="RefSeq" id="WP_255913043.1">
    <property type="nucleotide sequence ID" value="NZ_JANFQO010000004.1"/>
</dbReference>
<organism evidence="3 4">
    <name type="scientific">Tahibacter harae</name>
    <dbReference type="NCBI Taxonomy" id="2963937"/>
    <lineage>
        <taxon>Bacteria</taxon>
        <taxon>Pseudomonadati</taxon>
        <taxon>Pseudomonadota</taxon>
        <taxon>Gammaproteobacteria</taxon>
        <taxon>Lysobacterales</taxon>
        <taxon>Rhodanobacteraceae</taxon>
        <taxon>Tahibacter</taxon>
    </lineage>
</organism>
<accession>A0ABT1QPT1</accession>
<keyword evidence="1" id="KW-0812">Transmembrane</keyword>